<evidence type="ECO:0000259" key="9">
    <source>
        <dbReference type="Pfam" id="PF20908"/>
    </source>
</evidence>
<evidence type="ECO:0000256" key="3">
    <source>
        <dbReference type="ARBA" id="ARBA00022786"/>
    </source>
</evidence>
<keyword evidence="3" id="KW-0833">Ubl conjugation pathway</keyword>
<dbReference type="OrthoDB" id="417506at2759"/>
<keyword evidence="2 11" id="KW-0645">Protease</keyword>
<evidence type="ECO:0000313" key="11">
    <source>
        <dbReference type="EMBL" id="KNC30594.1"/>
    </source>
</evidence>
<evidence type="ECO:0000256" key="2">
    <source>
        <dbReference type="ARBA" id="ARBA00022670"/>
    </source>
</evidence>
<dbReference type="InterPro" id="IPR058757">
    <property type="entry name" value="UFSP2_MPN_N"/>
</dbReference>
<dbReference type="FunFam" id="3.90.70.130:FF:000001">
    <property type="entry name" value="Probable Ufm1-specific protease 2"/>
    <property type="match status" value="1"/>
</dbReference>
<dbReference type="EMBL" id="JRES01000502">
    <property type="protein sequence ID" value="KNC30594.1"/>
    <property type="molecule type" value="Genomic_DNA"/>
</dbReference>
<dbReference type="Pfam" id="PF07910">
    <property type="entry name" value="Peptidase_C78"/>
    <property type="match status" value="1"/>
</dbReference>
<dbReference type="Gene3D" id="3.90.70.130">
    <property type="match status" value="1"/>
</dbReference>
<protein>
    <recommendedName>
        <fullName evidence="7">Probable Ufm1-specific protease 2</fullName>
    </recommendedName>
</protein>
<dbReference type="GO" id="GO:0071567">
    <property type="term" value="F:deUFMylase activity"/>
    <property type="evidence" value="ECO:0007669"/>
    <property type="project" value="TreeGrafter"/>
</dbReference>
<dbReference type="STRING" id="7375.A0A0L0CGH0"/>
<feature type="domain" description="UFSP1/2/DUB catalytic" evidence="8">
    <location>
        <begin position="447"/>
        <end position="631"/>
    </location>
</feature>
<dbReference type="InterPro" id="IPR038765">
    <property type="entry name" value="Papain-like_cys_pep_sf"/>
</dbReference>
<proteinExistence type="inferred from homology"/>
<dbReference type="AlphaFoldDB" id="A0A0L0CGH0"/>
<reference evidence="11 12" key="1">
    <citation type="journal article" date="2015" name="Nat. Commun.">
        <title>Lucilia cuprina genome unlocks parasitic fly biology to underpin future interventions.</title>
        <authorList>
            <person name="Anstead C.A."/>
            <person name="Korhonen P.K."/>
            <person name="Young N.D."/>
            <person name="Hall R.S."/>
            <person name="Jex A.R."/>
            <person name="Murali S.C."/>
            <person name="Hughes D.S."/>
            <person name="Lee S.F."/>
            <person name="Perry T."/>
            <person name="Stroehlein A.J."/>
            <person name="Ansell B.R."/>
            <person name="Breugelmans B."/>
            <person name="Hofmann A."/>
            <person name="Qu J."/>
            <person name="Dugan S."/>
            <person name="Lee S.L."/>
            <person name="Chao H."/>
            <person name="Dinh H."/>
            <person name="Han Y."/>
            <person name="Doddapaneni H.V."/>
            <person name="Worley K.C."/>
            <person name="Muzny D.M."/>
            <person name="Ioannidis P."/>
            <person name="Waterhouse R.M."/>
            <person name="Zdobnov E.M."/>
            <person name="James P.J."/>
            <person name="Bagnall N.H."/>
            <person name="Kotze A.C."/>
            <person name="Gibbs R.A."/>
            <person name="Richards S."/>
            <person name="Batterham P."/>
            <person name="Gasser R.B."/>
        </authorList>
    </citation>
    <scope>NUCLEOTIDE SEQUENCE [LARGE SCALE GENOMIC DNA]</scope>
    <source>
        <strain evidence="11 12">LS</strain>
        <tissue evidence="11">Full body</tissue>
    </source>
</reference>
<dbReference type="InterPro" id="IPR049387">
    <property type="entry name" value="UFSP2-like_2nd"/>
</dbReference>
<accession>A0A0L0CGH0</accession>
<organism evidence="11 12">
    <name type="scientific">Lucilia cuprina</name>
    <name type="common">Green bottle fly</name>
    <name type="synonym">Australian sheep blowfly</name>
    <dbReference type="NCBI Taxonomy" id="7375"/>
    <lineage>
        <taxon>Eukaryota</taxon>
        <taxon>Metazoa</taxon>
        <taxon>Ecdysozoa</taxon>
        <taxon>Arthropoda</taxon>
        <taxon>Hexapoda</taxon>
        <taxon>Insecta</taxon>
        <taxon>Pterygota</taxon>
        <taxon>Neoptera</taxon>
        <taxon>Endopterygota</taxon>
        <taxon>Diptera</taxon>
        <taxon>Brachycera</taxon>
        <taxon>Muscomorpha</taxon>
        <taxon>Oestroidea</taxon>
        <taxon>Calliphoridae</taxon>
        <taxon>Luciliinae</taxon>
        <taxon>Lucilia</taxon>
    </lineage>
</organism>
<dbReference type="GO" id="GO:0005634">
    <property type="term" value="C:nucleus"/>
    <property type="evidence" value="ECO:0007669"/>
    <property type="project" value="TreeGrafter"/>
</dbReference>
<evidence type="ECO:0000256" key="7">
    <source>
        <dbReference type="ARBA" id="ARBA00073264"/>
    </source>
</evidence>
<gene>
    <name evidence="11" type="ORF">FF38_11955</name>
</gene>
<feature type="domain" description="UFSP2 second" evidence="9">
    <location>
        <begin position="175"/>
        <end position="424"/>
    </location>
</feature>
<dbReference type="InterPro" id="IPR012462">
    <property type="entry name" value="UFSP1/2_DUB_cat"/>
</dbReference>
<comment type="caution">
    <text evidence="11">The sequence shown here is derived from an EMBL/GenBank/DDBJ whole genome shotgun (WGS) entry which is preliminary data.</text>
</comment>
<comment type="similarity">
    <text evidence="1">Belongs to the peptidase C78 family.</text>
</comment>
<keyword evidence="5" id="KW-0788">Thiol protease</keyword>
<dbReference type="Proteomes" id="UP000037069">
    <property type="component" value="Unassembled WGS sequence"/>
</dbReference>
<evidence type="ECO:0000256" key="5">
    <source>
        <dbReference type="ARBA" id="ARBA00022807"/>
    </source>
</evidence>
<evidence type="ECO:0000256" key="1">
    <source>
        <dbReference type="ARBA" id="ARBA00008552"/>
    </source>
</evidence>
<dbReference type="OMA" id="CGLVKFG"/>
<evidence type="ECO:0000256" key="4">
    <source>
        <dbReference type="ARBA" id="ARBA00022801"/>
    </source>
</evidence>
<dbReference type="Pfam" id="PF26560">
    <property type="entry name" value="UFSP2_MPN_insect"/>
    <property type="match status" value="1"/>
</dbReference>
<dbReference type="PANTHER" id="PTHR48153:SF2">
    <property type="entry name" value="UFM1-SPECIFIC PROTEASE 2"/>
    <property type="match status" value="1"/>
</dbReference>
<comment type="function">
    <text evidence="6">Thiol protease which recognizes and hydrolyzes the peptide bond at the C-terminal Gly of UFM1, a ubiquitin-like modifier protein bound to a number of target proteins. Does not hydrolyze SUMO1 or ISG15 ubiquitin-like proteins.</text>
</comment>
<feature type="non-terminal residue" evidence="11">
    <location>
        <position position="1"/>
    </location>
</feature>
<dbReference type="PANTHER" id="PTHR48153">
    <property type="entry name" value="UFM1-SPECIFIC PROTEASE 2"/>
    <property type="match status" value="1"/>
</dbReference>
<name>A0A0L0CGH0_LUCCU</name>
<evidence type="ECO:0000259" key="8">
    <source>
        <dbReference type="Pfam" id="PF07910"/>
    </source>
</evidence>
<evidence type="ECO:0000259" key="10">
    <source>
        <dbReference type="Pfam" id="PF26560"/>
    </source>
</evidence>
<feature type="domain" description="UFSP2 N-terminal MPN-like" evidence="10">
    <location>
        <begin position="20"/>
        <end position="148"/>
    </location>
</feature>
<keyword evidence="12" id="KW-1185">Reference proteome</keyword>
<evidence type="ECO:0000313" key="12">
    <source>
        <dbReference type="Proteomes" id="UP000037069"/>
    </source>
</evidence>
<sequence length="639" mass="72475">RYFANALKKFFSVQNFIPKMLPKLKISSFLLKRLEQVKQQCSGCLFGVFYAEGTLLLMGFNVESTIGQLNYEQIQHKFPAELDLCGLVKFGHCTDAEAHLTEIFKDVDITDNPILLNCELGTLVGLKASFLMHGKLQQVPYEVLEAEFIYRDFCFTRLKFSWTIYTEDNPLAVRKEMHALRKTISGGSLAFNIAPSQVYITNGGAQGSGYAGAKNSINNDSVIREVLSSLQEAIYYQQEDKENSTERKSKKSTATDIQLNALFGALGCDYDIINIDVLRCKTRELTEADSSNKTMASMSMCLKPAERKFSIPIEVESMAILSKTTKVGRLYDILIESICRALRLCEQSINEHLEESESKQLMAPRMFNFFPQEFGHFISCCYLDGLADDNSIMQEKRKRLHRHFGLSVTRPYFRRSNACLFRNDINNNAPLLNTHVGLKPSGVQDGKLYLVQGNYHYYHYLQQQMQDKGWGCAYRSLQTICSWFLLQGYTERSVPTHLEIQQYLVKIGDKPQQFKGSSQWIGSTEVGMCLQGFLNVDSKIQHCASGSELALIASDLAMHFQTQGTPIMIGGGVLAHTIIGIDYCVQSGQVKFLILDPHYTGEDDLHTIQAKGWCGWKGMDFWDKKSYYNLCMPQRPIMF</sequence>
<dbReference type="GO" id="GO:0005783">
    <property type="term" value="C:endoplasmic reticulum"/>
    <property type="evidence" value="ECO:0007669"/>
    <property type="project" value="TreeGrafter"/>
</dbReference>
<keyword evidence="4" id="KW-0378">Hydrolase</keyword>
<dbReference type="GO" id="GO:0006508">
    <property type="term" value="P:proteolysis"/>
    <property type="evidence" value="ECO:0007669"/>
    <property type="project" value="UniProtKB-KW"/>
</dbReference>
<evidence type="ECO:0000256" key="6">
    <source>
        <dbReference type="ARBA" id="ARBA00057559"/>
    </source>
</evidence>
<dbReference type="SUPFAM" id="SSF54001">
    <property type="entry name" value="Cysteine proteinases"/>
    <property type="match status" value="1"/>
</dbReference>
<dbReference type="Pfam" id="PF20908">
    <property type="entry name" value="UfSP2_N"/>
    <property type="match status" value="1"/>
</dbReference>